<dbReference type="InterPro" id="IPR025634">
    <property type="entry name" value="DUF4292"/>
</dbReference>
<dbReference type="RefSeq" id="WP_177181166.1">
    <property type="nucleotide sequence ID" value="NZ_FNZR01000007.1"/>
</dbReference>
<dbReference type="PROSITE" id="PS51257">
    <property type="entry name" value="PROKAR_LIPOPROTEIN"/>
    <property type="match status" value="1"/>
</dbReference>
<dbReference type="Proteomes" id="UP000198916">
    <property type="component" value="Unassembled WGS sequence"/>
</dbReference>
<dbReference type="Gene3D" id="2.50.20.10">
    <property type="entry name" value="Lipoprotein localisation LolA/LolB/LppX"/>
    <property type="match status" value="1"/>
</dbReference>
<evidence type="ECO:0008006" key="3">
    <source>
        <dbReference type="Google" id="ProtNLM"/>
    </source>
</evidence>
<dbReference type="AlphaFoldDB" id="A0A1H7RG75"/>
<dbReference type="Pfam" id="PF14125">
    <property type="entry name" value="DUF4292"/>
    <property type="match status" value="1"/>
</dbReference>
<protein>
    <recommendedName>
        <fullName evidence="3">DUF4292 domain-containing protein</fullName>
    </recommendedName>
</protein>
<evidence type="ECO:0000313" key="1">
    <source>
        <dbReference type="EMBL" id="SEL58854.1"/>
    </source>
</evidence>
<dbReference type="EMBL" id="FNZR01000007">
    <property type="protein sequence ID" value="SEL58854.1"/>
    <property type="molecule type" value="Genomic_DNA"/>
</dbReference>
<evidence type="ECO:0000313" key="2">
    <source>
        <dbReference type="Proteomes" id="UP000198916"/>
    </source>
</evidence>
<dbReference type="STRING" id="332977.SAMN05421740_10777"/>
<sequence>MRNSTLIRGTIFFIALVAVVSCAPKKRLVTVGEKNERRVSRAERTNILDNVVQRELYFTTFSGRAKSQIVINKDNYDVTANVRIERDKAIWISVTALMGIEAGRVLITPDSVQIINRLQSEYMKKPFDYLHNFTSDELDFSNLQRLLIGNVIKQAVGHDTEVWAIDGNHLLRGQINNLMYAVQVDASYRTMSNSLNEVARRQRLEAHYANYQESGQLTFPYQVNISVTAEGLKLQSAMNYTRVAYDEVLSMPFDIPSRYKEIQ</sequence>
<gene>
    <name evidence="1" type="ORF">SAMN05421740_10777</name>
</gene>
<keyword evidence="2" id="KW-1185">Reference proteome</keyword>
<name>A0A1H7RG75_9SPHI</name>
<accession>A0A1H7RG75</accession>
<proteinExistence type="predicted"/>
<reference evidence="2" key="1">
    <citation type="submission" date="2016-10" db="EMBL/GenBank/DDBJ databases">
        <authorList>
            <person name="Varghese N."/>
            <person name="Submissions S."/>
        </authorList>
    </citation>
    <scope>NUCLEOTIDE SEQUENCE [LARGE SCALE GENOMIC DNA]</scope>
    <source>
        <strain evidence="2">Jip14</strain>
    </source>
</reference>
<organism evidence="1 2">
    <name type="scientific">Parapedobacter koreensis</name>
    <dbReference type="NCBI Taxonomy" id="332977"/>
    <lineage>
        <taxon>Bacteria</taxon>
        <taxon>Pseudomonadati</taxon>
        <taxon>Bacteroidota</taxon>
        <taxon>Sphingobacteriia</taxon>
        <taxon>Sphingobacteriales</taxon>
        <taxon>Sphingobacteriaceae</taxon>
        <taxon>Parapedobacter</taxon>
    </lineage>
</organism>